<dbReference type="AlphaFoldDB" id="A0A6S6TFH9"/>
<dbReference type="InterPro" id="IPR002035">
    <property type="entry name" value="VWF_A"/>
</dbReference>
<evidence type="ECO:0000313" key="2">
    <source>
        <dbReference type="EMBL" id="CAA6813804.1"/>
    </source>
</evidence>
<dbReference type="EMBL" id="CACVAX010000039">
    <property type="protein sequence ID" value="CAA6813804.1"/>
    <property type="molecule type" value="Genomic_DNA"/>
</dbReference>
<accession>A0A6S6TFH9</accession>
<sequence>MKDIVHLLFFIVIIFLSGCTNIENKEQNNSMVLEINETELTDNTLSKLPIVKKNIIENTSVKKEEKKKIPLAPIQPTVESYSQLVGLEGDLQLSVKGEVATRVYIDDLLYGNIASNGQLDINLSNPSEDYFETFELMLSNEEGMDSLPYLFTTTFYRESLDSNYTYYIPQNTDASYTFSNSTMICRTYKSIENGVVSLIMPISLDDNASSLEILNTLADIMQGSGFFEGFKNLGIQELNAQQSLVAEYGVSTTQKFSSLNVLKILLANLETGNQYYLYKSLEKLTYKKFNIKVRFLQKYREEAYVSIAVVPNKFALKYQSMINRMINSQNIRRNSTPIYMEEEVLIAKVIEKKEETANFLFVIDDSGSMADYQEAIAQTAKAFGLAVQNVGMHFRVAIMTTGDKEDAFSSLEVDGVIENDIKLFQESLKVGIEGSAVETAIYNMEQALQSKQYGNQENGILTQLDMPKVNEKLSIIILSDEPSSYAERAEKAFKMSNNPMVNRGYRVYLIGSPKTDNALYEEAYFQHNNNDYGLYGDLVKETGGIIQNISNIDSYNGMMNTIVEDVLGDLGYSLRQKNVIESTIYVTINDDIIPYGDVNGWRYVQSSNSILFSGEFIPDEDDTILIRYGYSLE</sequence>
<feature type="domain" description="VWFA" evidence="1">
    <location>
        <begin position="358"/>
        <end position="566"/>
    </location>
</feature>
<evidence type="ECO:0000259" key="1">
    <source>
        <dbReference type="PROSITE" id="PS50234"/>
    </source>
</evidence>
<dbReference type="PROSITE" id="PS51257">
    <property type="entry name" value="PROKAR_LIPOPROTEIN"/>
    <property type="match status" value="1"/>
</dbReference>
<dbReference type="InterPro" id="IPR036465">
    <property type="entry name" value="vWFA_dom_sf"/>
</dbReference>
<proteinExistence type="predicted"/>
<reference evidence="2" key="1">
    <citation type="submission" date="2020-01" db="EMBL/GenBank/DDBJ databases">
        <authorList>
            <person name="Meier V. D."/>
            <person name="Meier V D."/>
        </authorList>
    </citation>
    <scope>NUCLEOTIDE SEQUENCE</scope>
    <source>
        <strain evidence="2">HLG_WM_MAG_04</strain>
    </source>
</reference>
<organism evidence="2">
    <name type="scientific">uncultured Sulfurovum sp</name>
    <dbReference type="NCBI Taxonomy" id="269237"/>
    <lineage>
        <taxon>Bacteria</taxon>
        <taxon>Pseudomonadati</taxon>
        <taxon>Campylobacterota</taxon>
        <taxon>Epsilonproteobacteria</taxon>
        <taxon>Campylobacterales</taxon>
        <taxon>Sulfurovaceae</taxon>
        <taxon>Sulfurovum</taxon>
        <taxon>environmental samples</taxon>
    </lineage>
</organism>
<protein>
    <submittedName>
        <fullName evidence="2">Cell surface protein</fullName>
    </submittedName>
</protein>
<dbReference type="PROSITE" id="PS50234">
    <property type="entry name" value="VWFA"/>
    <property type="match status" value="1"/>
</dbReference>
<name>A0A6S6TFH9_9BACT</name>
<dbReference type="SUPFAM" id="SSF53300">
    <property type="entry name" value="vWA-like"/>
    <property type="match status" value="1"/>
</dbReference>
<dbReference type="Gene3D" id="3.40.50.410">
    <property type="entry name" value="von Willebrand factor, type A domain"/>
    <property type="match status" value="1"/>
</dbReference>
<gene>
    <name evidence="2" type="ORF">HELGO_WM6566</name>
</gene>